<dbReference type="GO" id="GO:0007165">
    <property type="term" value="P:signal transduction"/>
    <property type="evidence" value="ECO:0007669"/>
    <property type="project" value="UniProtKB-KW"/>
</dbReference>
<dbReference type="AlphaFoldDB" id="A0A1L5F870"/>
<dbReference type="RefSeq" id="WP_073538839.1">
    <property type="nucleotide sequence ID" value="NZ_CP018335.1"/>
</dbReference>
<keyword evidence="4" id="KW-1133">Transmembrane helix</keyword>
<evidence type="ECO:0000259" key="6">
    <source>
        <dbReference type="PROSITE" id="PS50885"/>
    </source>
</evidence>
<evidence type="ECO:0000256" key="2">
    <source>
        <dbReference type="ARBA" id="ARBA00029447"/>
    </source>
</evidence>
<dbReference type="PANTHER" id="PTHR32089">
    <property type="entry name" value="METHYL-ACCEPTING CHEMOTAXIS PROTEIN MCPB"/>
    <property type="match status" value="1"/>
</dbReference>
<dbReference type="EMBL" id="CP018335">
    <property type="protein sequence ID" value="APM39205.1"/>
    <property type="molecule type" value="Genomic_DNA"/>
</dbReference>
<feature type="transmembrane region" description="Helical" evidence="4">
    <location>
        <begin position="34"/>
        <end position="59"/>
    </location>
</feature>
<dbReference type="GO" id="GO:0016020">
    <property type="term" value="C:membrane"/>
    <property type="evidence" value="ECO:0007669"/>
    <property type="project" value="InterPro"/>
</dbReference>
<evidence type="ECO:0000313" key="8">
    <source>
        <dbReference type="Proteomes" id="UP000184604"/>
    </source>
</evidence>
<dbReference type="InterPro" id="IPR004089">
    <property type="entry name" value="MCPsignal_dom"/>
</dbReference>
<feature type="domain" description="Methyl-accepting transducer" evidence="5">
    <location>
        <begin position="127"/>
        <end position="377"/>
    </location>
</feature>
<dbReference type="SMART" id="SM00283">
    <property type="entry name" value="MA"/>
    <property type="match status" value="1"/>
</dbReference>
<dbReference type="Gene3D" id="6.10.340.10">
    <property type="match status" value="1"/>
</dbReference>
<dbReference type="CDD" id="cd12914">
    <property type="entry name" value="PDC1_DGC_like"/>
    <property type="match status" value="1"/>
</dbReference>
<dbReference type="PROSITE" id="PS50111">
    <property type="entry name" value="CHEMOTAXIS_TRANSDUC_2"/>
    <property type="match status" value="1"/>
</dbReference>
<name>A0A1L5F870_CLOKL</name>
<protein>
    <submittedName>
        <fullName evidence="7">Chemotaxis protein</fullName>
    </submittedName>
</protein>
<gene>
    <name evidence="7" type="ORF">BS101_10840</name>
</gene>
<feature type="domain" description="HAMP" evidence="6">
    <location>
        <begin position="56"/>
        <end position="108"/>
    </location>
</feature>
<dbReference type="InterPro" id="IPR003660">
    <property type="entry name" value="HAMP_dom"/>
</dbReference>
<evidence type="ECO:0000313" key="7">
    <source>
        <dbReference type="EMBL" id="APM39205.1"/>
    </source>
</evidence>
<dbReference type="SUPFAM" id="SSF103190">
    <property type="entry name" value="Sensory domain-like"/>
    <property type="match status" value="1"/>
</dbReference>
<keyword evidence="1 3" id="KW-0807">Transducer</keyword>
<evidence type="ECO:0000256" key="4">
    <source>
        <dbReference type="SAM" id="Phobius"/>
    </source>
</evidence>
<evidence type="ECO:0000259" key="5">
    <source>
        <dbReference type="PROSITE" id="PS50111"/>
    </source>
</evidence>
<dbReference type="Gene3D" id="1.10.287.950">
    <property type="entry name" value="Methyl-accepting chemotaxis protein"/>
    <property type="match status" value="1"/>
</dbReference>
<accession>A0A1L5F870</accession>
<keyword evidence="4" id="KW-0812">Transmembrane</keyword>
<dbReference type="PANTHER" id="PTHR32089:SF112">
    <property type="entry name" value="LYSOZYME-LIKE PROTEIN-RELATED"/>
    <property type="match status" value="1"/>
</dbReference>
<evidence type="ECO:0000256" key="3">
    <source>
        <dbReference type="PROSITE-ProRule" id="PRU00284"/>
    </source>
</evidence>
<comment type="similarity">
    <text evidence="2">Belongs to the methyl-accepting chemotaxis (MCP) protein family.</text>
</comment>
<organism evidence="7 8">
    <name type="scientific">Clostridium kluyveri</name>
    <dbReference type="NCBI Taxonomy" id="1534"/>
    <lineage>
        <taxon>Bacteria</taxon>
        <taxon>Bacillati</taxon>
        <taxon>Bacillota</taxon>
        <taxon>Clostridia</taxon>
        <taxon>Eubacteriales</taxon>
        <taxon>Clostridiaceae</taxon>
        <taxon>Clostridium</taxon>
    </lineage>
</organism>
<dbReference type="Proteomes" id="UP000184604">
    <property type="component" value="Chromosome"/>
</dbReference>
<feature type="transmembrane region" description="Helical" evidence="4">
    <location>
        <begin position="7"/>
        <end position="28"/>
    </location>
</feature>
<feature type="transmembrane region" description="Helical" evidence="4">
    <location>
        <begin position="88"/>
        <end position="107"/>
    </location>
</feature>
<dbReference type="Gene3D" id="3.30.450.20">
    <property type="entry name" value="PAS domain"/>
    <property type="match status" value="1"/>
</dbReference>
<keyword evidence="4" id="KW-0472">Membrane</keyword>
<evidence type="ECO:0000256" key="1">
    <source>
        <dbReference type="ARBA" id="ARBA00023224"/>
    </source>
</evidence>
<reference evidence="7 8" key="1">
    <citation type="submission" date="2016-12" db="EMBL/GenBank/DDBJ databases">
        <title>Complete genome sequence of Clostridium kluyveri JZZ isolated from the pit mud of a Chinese flavor liquor-making factory.</title>
        <authorList>
            <person name="Wang Y."/>
        </authorList>
    </citation>
    <scope>NUCLEOTIDE SEQUENCE [LARGE SCALE GENOMIC DNA]</scope>
    <source>
        <strain evidence="7 8">JZZ</strain>
    </source>
</reference>
<dbReference type="Pfam" id="PF00015">
    <property type="entry name" value="MCPsignal"/>
    <property type="match status" value="1"/>
</dbReference>
<sequence>MKGKRIGLIFGVSSIFLTLLVFIVSSIIGGKGIILNNIVWVLLIIILVTSVLIILNLTLKSLEDINKSIEEISQGDLTKKIKTHDKSIFSDLCSSINILILSIRGFINETNIMTDKVVNYCEDLSSNTLLVERSGEETSSAINNISQDMIEQMNDVIKTETLIKEFVEGHKSISQNGESVANNAHSMMEVVKHSSETYEELIEKMNQSSELNIKLVSKVKNLYEKAFKIQNIADAVNDISKNTNLLSLNASIEAAKAKESGSGFAVVANEIRKLAAISSNQAKEIQYIIDEIKSEITDISANMDNEAKIFSETITFSNATKENLDNIYIESKKSIDSIEDINKVINIQNKKVIDIRDLMRKVCEISENTSAATQQVASASQEQLSAMKNAFDSISNLSDMNKSLKEGISSFAKDYNVNEEVRRNIETGLEVLRQVAQIEGLSTMEYNICTEILTKNIDKYPYFELFGLVQRDGLRKAITLDYSEEEVYTSFSHRPYFKESIKGKEYQSEPYISVDTNNYCIALSVPVRNKESEITGVLMGDLILG</sequence>
<proteinExistence type="inferred from homology"/>
<dbReference type="SUPFAM" id="SSF58104">
    <property type="entry name" value="Methyl-accepting chemotaxis protein (MCP) signaling domain"/>
    <property type="match status" value="1"/>
</dbReference>
<dbReference type="InterPro" id="IPR029151">
    <property type="entry name" value="Sensor-like_sf"/>
</dbReference>
<dbReference type="PROSITE" id="PS50885">
    <property type="entry name" value="HAMP"/>
    <property type="match status" value="1"/>
</dbReference>
<dbReference type="OrthoDB" id="9816519at2"/>